<keyword evidence="2 3" id="KW-0186">Copper</keyword>
<evidence type="ECO:0000313" key="6">
    <source>
        <dbReference type="EMBL" id="KAB1066280.1"/>
    </source>
</evidence>
<comment type="caution">
    <text evidence="6">The sequence shown here is derived from an EMBL/GenBank/DDBJ whole genome shotgun (WGS) entry which is preliminary data.</text>
</comment>
<evidence type="ECO:0000259" key="5">
    <source>
        <dbReference type="PROSITE" id="PS51352"/>
    </source>
</evidence>
<evidence type="ECO:0000256" key="2">
    <source>
        <dbReference type="ARBA" id="ARBA00023008"/>
    </source>
</evidence>
<feature type="domain" description="Thioredoxin" evidence="5">
    <location>
        <begin position="47"/>
        <end position="210"/>
    </location>
</feature>
<dbReference type="PROSITE" id="PS51352">
    <property type="entry name" value="THIOREDOXIN_2"/>
    <property type="match status" value="1"/>
</dbReference>
<name>A0A6N6M865_9FLAO</name>
<proteinExistence type="inferred from homology"/>
<feature type="binding site" evidence="3">
    <location>
        <position position="173"/>
    </location>
    <ligand>
        <name>Cu cation</name>
        <dbReference type="ChEBI" id="CHEBI:23378"/>
    </ligand>
</feature>
<dbReference type="SUPFAM" id="SSF52833">
    <property type="entry name" value="Thioredoxin-like"/>
    <property type="match status" value="1"/>
</dbReference>
<organism evidence="6 7">
    <name type="scientific">Salibacter halophilus</name>
    <dbReference type="NCBI Taxonomy" id="1803916"/>
    <lineage>
        <taxon>Bacteria</taxon>
        <taxon>Pseudomonadati</taxon>
        <taxon>Bacteroidota</taxon>
        <taxon>Flavobacteriia</taxon>
        <taxon>Flavobacteriales</taxon>
        <taxon>Salibacteraceae</taxon>
        <taxon>Salibacter</taxon>
    </lineage>
</organism>
<dbReference type="PANTHER" id="PTHR12151:SF25">
    <property type="entry name" value="LINALOOL DEHYDRATASE_ISOMERASE DOMAIN-CONTAINING PROTEIN"/>
    <property type="match status" value="1"/>
</dbReference>
<dbReference type="Proteomes" id="UP000435357">
    <property type="component" value="Unassembled WGS sequence"/>
</dbReference>
<dbReference type="AlphaFoldDB" id="A0A6N6M865"/>
<dbReference type="InterPro" id="IPR036249">
    <property type="entry name" value="Thioredoxin-like_sf"/>
</dbReference>
<comment type="similarity">
    <text evidence="1">Belongs to the SCO1/2 family.</text>
</comment>
<keyword evidence="4" id="KW-1015">Disulfide bond</keyword>
<evidence type="ECO:0000256" key="4">
    <source>
        <dbReference type="PIRSR" id="PIRSR603782-2"/>
    </source>
</evidence>
<reference evidence="6 7" key="1">
    <citation type="submission" date="2019-09" db="EMBL/GenBank/DDBJ databases">
        <title>Genomes of Cryomorphaceae.</title>
        <authorList>
            <person name="Bowman J.P."/>
        </authorList>
    </citation>
    <scope>NUCLEOTIDE SEQUENCE [LARGE SCALE GENOMIC DNA]</scope>
    <source>
        <strain evidence="6 7">KCTC 52047</strain>
    </source>
</reference>
<feature type="binding site" evidence="3">
    <location>
        <position position="89"/>
    </location>
    <ligand>
        <name>Cu cation</name>
        <dbReference type="ChEBI" id="CHEBI:23378"/>
    </ligand>
</feature>
<dbReference type="GO" id="GO:0046872">
    <property type="term" value="F:metal ion binding"/>
    <property type="evidence" value="ECO:0007669"/>
    <property type="project" value="UniProtKB-KW"/>
</dbReference>
<dbReference type="CDD" id="cd02968">
    <property type="entry name" value="SCO"/>
    <property type="match status" value="1"/>
</dbReference>
<sequence>MNLKWSVVVIALIASVSCMRNAEKKELPVLGAKDVVKQDENGENYIDTVYAQIDDFSFTDQDSNTVTGDYYDGKVRVVDFFFTSCPTICPKMKKQMLRAYEEFEGNENVKFLSHSIDTRHDSVPVLNDYATKLGIEANRWKMVTGPEEDIYSIADEYLVSAAEDSTAPGGYVHSGAFVLIDQNHQIRGYYDGTLPKDVDQMMVDIKSLLEEE</sequence>
<dbReference type="PANTHER" id="PTHR12151">
    <property type="entry name" value="ELECTRON TRANSPORT PROTIN SCO1/SENC FAMILY MEMBER"/>
    <property type="match status" value="1"/>
</dbReference>
<feature type="disulfide bond" description="Redox-active" evidence="4">
    <location>
        <begin position="85"/>
        <end position="89"/>
    </location>
</feature>
<gene>
    <name evidence="6" type="ORF">F3059_02040</name>
</gene>
<dbReference type="InterPro" id="IPR013766">
    <property type="entry name" value="Thioredoxin_domain"/>
</dbReference>
<keyword evidence="7" id="KW-1185">Reference proteome</keyword>
<evidence type="ECO:0000256" key="3">
    <source>
        <dbReference type="PIRSR" id="PIRSR603782-1"/>
    </source>
</evidence>
<dbReference type="Pfam" id="PF02630">
    <property type="entry name" value="SCO1-SenC"/>
    <property type="match status" value="1"/>
</dbReference>
<dbReference type="RefSeq" id="WP_151166268.1">
    <property type="nucleotide sequence ID" value="NZ_WACR01000001.1"/>
</dbReference>
<keyword evidence="3" id="KW-0479">Metal-binding</keyword>
<dbReference type="OrthoDB" id="9811998at2"/>
<dbReference type="Gene3D" id="3.40.30.10">
    <property type="entry name" value="Glutaredoxin"/>
    <property type="match status" value="1"/>
</dbReference>
<dbReference type="InterPro" id="IPR003782">
    <property type="entry name" value="SCO1/SenC"/>
</dbReference>
<evidence type="ECO:0000256" key="1">
    <source>
        <dbReference type="ARBA" id="ARBA00010996"/>
    </source>
</evidence>
<evidence type="ECO:0000313" key="7">
    <source>
        <dbReference type="Proteomes" id="UP000435357"/>
    </source>
</evidence>
<dbReference type="EMBL" id="WACR01000001">
    <property type="protein sequence ID" value="KAB1066280.1"/>
    <property type="molecule type" value="Genomic_DNA"/>
</dbReference>
<feature type="binding site" evidence="3">
    <location>
        <position position="85"/>
    </location>
    <ligand>
        <name>Cu cation</name>
        <dbReference type="ChEBI" id="CHEBI:23378"/>
    </ligand>
</feature>
<dbReference type="PROSITE" id="PS51257">
    <property type="entry name" value="PROKAR_LIPOPROTEIN"/>
    <property type="match status" value="1"/>
</dbReference>
<accession>A0A6N6M865</accession>
<protein>
    <submittedName>
        <fullName evidence="6">SCO family protein</fullName>
    </submittedName>
</protein>